<dbReference type="InterPro" id="IPR044946">
    <property type="entry name" value="Restrct_endonuc_typeI_TRD_sf"/>
</dbReference>
<dbReference type="InterPro" id="IPR000055">
    <property type="entry name" value="Restrct_endonuc_typeI_TRD"/>
</dbReference>
<dbReference type="Proteomes" id="UP000270224">
    <property type="component" value="Unassembled WGS sequence"/>
</dbReference>
<dbReference type="SUPFAM" id="SSF116734">
    <property type="entry name" value="DNA methylase specificity domain"/>
    <property type="match status" value="2"/>
</dbReference>
<dbReference type="EMBL" id="RJUG01000004">
    <property type="protein sequence ID" value="ROI08117.1"/>
    <property type="molecule type" value="Genomic_DNA"/>
</dbReference>
<dbReference type="GO" id="GO:0009307">
    <property type="term" value="P:DNA restriction-modification system"/>
    <property type="evidence" value="ECO:0007669"/>
    <property type="project" value="UniProtKB-KW"/>
</dbReference>
<accession>A0A3N0WSN0</accession>
<evidence type="ECO:0000313" key="5">
    <source>
        <dbReference type="EMBL" id="ROI08117.1"/>
    </source>
</evidence>
<dbReference type="OrthoDB" id="9816225at2"/>
<dbReference type="Gene3D" id="3.90.220.20">
    <property type="entry name" value="DNA methylase specificity domains"/>
    <property type="match status" value="2"/>
</dbReference>
<dbReference type="PANTHER" id="PTHR30408:SF13">
    <property type="entry name" value="TYPE I RESTRICTION ENZYME HINDI SPECIFICITY SUBUNIT"/>
    <property type="match status" value="1"/>
</dbReference>
<comment type="caution">
    <text evidence="5">The sequence shown here is derived from an EMBL/GenBank/DDBJ whole genome shotgun (WGS) entry which is preliminary data.</text>
</comment>
<keyword evidence="5" id="KW-0255">Endonuclease</keyword>
<comment type="similarity">
    <text evidence="1">Belongs to the type-I restriction system S methylase family.</text>
</comment>
<dbReference type="AlphaFoldDB" id="A0A3N0WSN0"/>
<dbReference type="GO" id="GO:0003677">
    <property type="term" value="F:DNA binding"/>
    <property type="evidence" value="ECO:0007669"/>
    <property type="project" value="UniProtKB-KW"/>
</dbReference>
<evidence type="ECO:0000259" key="4">
    <source>
        <dbReference type="Pfam" id="PF01420"/>
    </source>
</evidence>
<sequence>MSNWKEYKLGELCTITSSTRIYSKEYVSEGVPFYRSKEVIEKAKGNEISTELFIANHRFKEIKNKFGVPLAGDILLTSVGTLGVSYQVQDNDYFYFKDGNLTWFREFSDNVNNKYLLYWLRSSLGKESFNNITIGSTQAALTIAGLKGIKLTLPNLPTQTAIAEILSSLDDKIELNRKINQELETLAQTLFKHWFIDFEFPNENEQPYKSSGGEMVDSELGEIPKGWDVGVLDDLIDFSNGNAFKSSELLNEPKNECYYVFKMGHIKKGGGLNADGTKSYFEKSKAQKLQKFVLRVGDLLMCMTDMKGNVALLGHTALMNENDKYIVNQRVGLLRPNNDIGIDYPYLYILTNSSAFIDELRSRANSGVQVNLSTSEIKLSKILLPPKEINISFDKIVKPFYDNIFNSINENRELTTLRDTLLPKLISGELQVSELVAQNA</sequence>
<keyword evidence="5" id="KW-0378">Hydrolase</keyword>
<dbReference type="GO" id="GO:0004519">
    <property type="term" value="F:endonuclease activity"/>
    <property type="evidence" value="ECO:0007669"/>
    <property type="project" value="UniProtKB-KW"/>
</dbReference>
<evidence type="ECO:0000313" key="6">
    <source>
        <dbReference type="Proteomes" id="UP000270224"/>
    </source>
</evidence>
<dbReference type="CDD" id="cd17289">
    <property type="entry name" value="RMtype1_S_BamJRS5ORF1993P-TRD1-CR1_like"/>
    <property type="match status" value="1"/>
</dbReference>
<keyword evidence="2" id="KW-0680">Restriction system</keyword>
<keyword evidence="3" id="KW-0238">DNA-binding</keyword>
<dbReference type="Pfam" id="PF01420">
    <property type="entry name" value="Methylase_S"/>
    <property type="match status" value="2"/>
</dbReference>
<dbReference type="RefSeq" id="WP_123266426.1">
    <property type="nucleotide sequence ID" value="NZ_RJUG01000004.1"/>
</dbReference>
<evidence type="ECO:0000256" key="3">
    <source>
        <dbReference type="ARBA" id="ARBA00023125"/>
    </source>
</evidence>
<reference evidence="6" key="1">
    <citation type="submission" date="2018-11" db="EMBL/GenBank/DDBJ databases">
        <title>Proposal to divide the Flavobacteriaceae and reorganize its genera based on Amino Acid Identity values calculated from whole genome sequences.</title>
        <authorList>
            <person name="Nicholson A.C."/>
            <person name="Gulvik C.A."/>
            <person name="Whitney A.M."/>
            <person name="Humrighouse B.W."/>
            <person name="Bell M."/>
            <person name="Holmes B."/>
            <person name="Steigerwalt A."/>
            <person name="Villarma A."/>
            <person name="Sheth M."/>
            <person name="Batra D."/>
            <person name="Pryor J."/>
            <person name="Bernardet J.-F."/>
            <person name="Hugo C."/>
            <person name="Kampfer P."/>
            <person name="Newman J."/>
            <person name="Mcquiston J.R."/>
        </authorList>
    </citation>
    <scope>NUCLEOTIDE SEQUENCE [LARGE SCALE GENOMIC DNA]</scope>
    <source>
        <strain evidence="6">H3056</strain>
    </source>
</reference>
<feature type="domain" description="Type I restriction modification DNA specificity" evidence="4">
    <location>
        <begin position="1"/>
        <end position="184"/>
    </location>
</feature>
<dbReference type="PANTHER" id="PTHR30408">
    <property type="entry name" value="TYPE-1 RESTRICTION ENZYME ECOKI SPECIFICITY PROTEIN"/>
    <property type="match status" value="1"/>
</dbReference>
<reference evidence="6" key="2">
    <citation type="submission" date="2018-11" db="EMBL/GenBank/DDBJ databases">
        <title>Proposal to divide the Flavobacteriaceae and reorganize its genera based on Amino Acid Identity values calculated from whole genome sequences.</title>
        <authorList>
            <person name="Nicholson A.C."/>
            <person name="Gulvik C.A."/>
            <person name="Whitney A.M."/>
            <person name="Humrighouse B.W."/>
            <person name="Bell M."/>
            <person name="Holmens B."/>
            <person name="Steigerwalt A."/>
            <person name="Villarma A."/>
            <person name="Sheth M."/>
            <person name="Batra D."/>
            <person name="Pryor J."/>
            <person name="Bernardet J.-F."/>
            <person name="Hugo C."/>
            <person name="Kampfer P."/>
            <person name="Newman J."/>
            <person name="Mcquiston J.R."/>
        </authorList>
    </citation>
    <scope>NUCLEOTIDE SEQUENCE [LARGE SCALE GENOMIC DNA]</scope>
    <source>
        <strain evidence="6">H3056</strain>
    </source>
</reference>
<dbReference type="InterPro" id="IPR052021">
    <property type="entry name" value="Type-I_RS_S_subunit"/>
</dbReference>
<keyword evidence="5" id="KW-0540">Nuclease</keyword>
<dbReference type="CDD" id="cd17278">
    <property type="entry name" value="RMtype1_S_LdeBORF1052P-TRD2-CR2"/>
    <property type="match status" value="1"/>
</dbReference>
<proteinExistence type="inferred from homology"/>
<protein>
    <submittedName>
        <fullName evidence="5">Restriction endonuclease subunit S</fullName>
    </submittedName>
</protein>
<gene>
    <name evidence="5" type="ORF">EGI11_10720</name>
</gene>
<evidence type="ECO:0000256" key="1">
    <source>
        <dbReference type="ARBA" id="ARBA00010923"/>
    </source>
</evidence>
<evidence type="ECO:0000256" key="2">
    <source>
        <dbReference type="ARBA" id="ARBA00022747"/>
    </source>
</evidence>
<name>A0A3N0WSN0_9FLAO</name>
<feature type="domain" description="Type I restriction modification DNA specificity" evidence="4">
    <location>
        <begin position="224"/>
        <end position="404"/>
    </location>
</feature>
<organism evidence="5 6">
    <name type="scientific">Kaistella daneshvariae</name>
    <dbReference type="NCBI Taxonomy" id="2487074"/>
    <lineage>
        <taxon>Bacteria</taxon>
        <taxon>Pseudomonadati</taxon>
        <taxon>Bacteroidota</taxon>
        <taxon>Flavobacteriia</taxon>
        <taxon>Flavobacteriales</taxon>
        <taxon>Weeksellaceae</taxon>
        <taxon>Chryseobacterium group</taxon>
        <taxon>Kaistella</taxon>
    </lineage>
</organism>